<dbReference type="InterPro" id="IPR036291">
    <property type="entry name" value="NAD(P)-bd_dom_sf"/>
</dbReference>
<dbReference type="PANTHER" id="PTHR42879:SF2">
    <property type="entry name" value="3-OXOACYL-[ACYL-CARRIER-PROTEIN] REDUCTASE FABG"/>
    <property type="match status" value="1"/>
</dbReference>
<dbReference type="InterPro" id="IPR050259">
    <property type="entry name" value="SDR"/>
</dbReference>
<dbReference type="AlphaFoldDB" id="A0A518D5G5"/>
<dbReference type="Gene3D" id="3.40.50.720">
    <property type="entry name" value="NAD(P)-binding Rossmann-like Domain"/>
    <property type="match status" value="1"/>
</dbReference>
<reference evidence="3 4" key="1">
    <citation type="submission" date="2019-02" db="EMBL/GenBank/DDBJ databases">
        <title>Deep-cultivation of Planctomycetes and their phenomic and genomic characterization uncovers novel biology.</title>
        <authorList>
            <person name="Wiegand S."/>
            <person name="Jogler M."/>
            <person name="Boedeker C."/>
            <person name="Pinto D."/>
            <person name="Vollmers J."/>
            <person name="Rivas-Marin E."/>
            <person name="Kohn T."/>
            <person name="Peeters S.H."/>
            <person name="Heuer A."/>
            <person name="Rast P."/>
            <person name="Oberbeckmann S."/>
            <person name="Bunk B."/>
            <person name="Jeske O."/>
            <person name="Meyerdierks A."/>
            <person name="Storesund J.E."/>
            <person name="Kallscheuer N."/>
            <person name="Luecker S."/>
            <person name="Lage O.M."/>
            <person name="Pohl T."/>
            <person name="Merkel B.J."/>
            <person name="Hornburger P."/>
            <person name="Mueller R.-W."/>
            <person name="Bruemmer F."/>
            <person name="Labrenz M."/>
            <person name="Spormann A.M."/>
            <person name="Op den Camp H."/>
            <person name="Overmann J."/>
            <person name="Amann R."/>
            <person name="Jetten M.S.M."/>
            <person name="Mascher T."/>
            <person name="Medema M.H."/>
            <person name="Devos D.P."/>
            <person name="Kaster A.-K."/>
            <person name="Ovreas L."/>
            <person name="Rohde M."/>
            <person name="Galperin M.Y."/>
            <person name="Jogler C."/>
        </authorList>
    </citation>
    <scope>NUCLEOTIDE SEQUENCE [LARGE SCALE GENOMIC DNA]</scope>
    <source>
        <strain evidence="3 4">Pla175</strain>
    </source>
</reference>
<dbReference type="PANTHER" id="PTHR42879">
    <property type="entry name" value="3-OXOACYL-(ACYL-CARRIER-PROTEIN) REDUCTASE"/>
    <property type="match status" value="1"/>
</dbReference>
<dbReference type="GO" id="GO:0004316">
    <property type="term" value="F:3-oxoacyl-[acyl-carrier-protein] reductase (NADPH) activity"/>
    <property type="evidence" value="ECO:0007669"/>
    <property type="project" value="UniProtKB-EC"/>
</dbReference>
<dbReference type="Proteomes" id="UP000317429">
    <property type="component" value="Chromosome"/>
</dbReference>
<dbReference type="OrthoDB" id="9803333at2"/>
<dbReference type="PRINTS" id="PR00080">
    <property type="entry name" value="SDRFAMILY"/>
</dbReference>
<dbReference type="PRINTS" id="PR00081">
    <property type="entry name" value="GDHRDH"/>
</dbReference>
<dbReference type="SUPFAM" id="SSF51735">
    <property type="entry name" value="NAD(P)-binding Rossmann-fold domains"/>
    <property type="match status" value="1"/>
</dbReference>
<dbReference type="Pfam" id="PF13561">
    <property type="entry name" value="adh_short_C2"/>
    <property type="match status" value="1"/>
</dbReference>
<comment type="similarity">
    <text evidence="1">Belongs to the short-chain dehydrogenases/reductases (SDR) family.</text>
</comment>
<evidence type="ECO:0000313" key="3">
    <source>
        <dbReference type="EMBL" id="QDU86715.1"/>
    </source>
</evidence>
<dbReference type="FunFam" id="3.40.50.720:FF:000173">
    <property type="entry name" value="3-oxoacyl-[acyl-carrier protein] reductase"/>
    <property type="match status" value="1"/>
</dbReference>
<organism evidence="3 4">
    <name type="scientific">Pirellulimonas nuda</name>
    <dbReference type="NCBI Taxonomy" id="2528009"/>
    <lineage>
        <taxon>Bacteria</taxon>
        <taxon>Pseudomonadati</taxon>
        <taxon>Planctomycetota</taxon>
        <taxon>Planctomycetia</taxon>
        <taxon>Pirellulales</taxon>
        <taxon>Lacipirellulaceae</taxon>
        <taxon>Pirellulimonas</taxon>
    </lineage>
</organism>
<dbReference type="RefSeq" id="WP_145280192.1">
    <property type="nucleotide sequence ID" value="NZ_CP036291.1"/>
</dbReference>
<evidence type="ECO:0000313" key="4">
    <source>
        <dbReference type="Proteomes" id="UP000317429"/>
    </source>
</evidence>
<name>A0A518D5G5_9BACT</name>
<keyword evidence="2 3" id="KW-0560">Oxidoreductase</keyword>
<evidence type="ECO:0000256" key="1">
    <source>
        <dbReference type="ARBA" id="ARBA00006484"/>
    </source>
</evidence>
<sequence length="255" mass="26702">MAPTNPLSCVGRTALVTGSTRGLGKQIALGLARNGARVAMNYLGNEQVAHAALAELEAVGGQHCLVRGDVTDEAGVRAVLADVAGAIGPVDILVPNATCDQPMLPIEQNDWAYFQRMVDFFMKSPFLLTQGCLPHMRDQKWGRIIHITSEVFAGAWPEFCPYVSAKGGQVGLARSNAAELAPAGITVNMVAPGWIPVERHAGATQEDRAAYLEQAPMGRFGTPADVAAAVAYLASEGAGFVTGTTLSVNGGRTIS</sequence>
<dbReference type="EMBL" id="CP036291">
    <property type="protein sequence ID" value="QDU86715.1"/>
    <property type="molecule type" value="Genomic_DNA"/>
</dbReference>
<proteinExistence type="inferred from homology"/>
<evidence type="ECO:0000256" key="2">
    <source>
        <dbReference type="ARBA" id="ARBA00023002"/>
    </source>
</evidence>
<dbReference type="KEGG" id="pnd:Pla175_00650"/>
<dbReference type="EC" id="1.1.1.100" evidence="3"/>
<gene>
    <name evidence="3" type="primary">fabG_1</name>
    <name evidence="3" type="ORF">Pla175_00650</name>
</gene>
<protein>
    <submittedName>
        <fullName evidence="3">3-oxoacyl-[acyl-carrier-protein] reductase FabG</fullName>
        <ecNumber evidence="3">1.1.1.100</ecNumber>
    </submittedName>
</protein>
<dbReference type="InterPro" id="IPR002347">
    <property type="entry name" value="SDR_fam"/>
</dbReference>
<keyword evidence="4" id="KW-1185">Reference proteome</keyword>
<accession>A0A518D5G5</accession>